<evidence type="ECO:0000313" key="4">
    <source>
        <dbReference type="Proteomes" id="UP000636800"/>
    </source>
</evidence>
<comment type="caution">
    <text evidence="2">The sequence shown here is derived from an EMBL/GenBank/DDBJ whole genome shotgun (WGS) entry which is preliminary data.</text>
</comment>
<sequence>MPVHLASVDRSQLGDAFQTASLRPSPKSPDSSEATVLQEHGRARLVLAFEAMQRDLNGAETATDVPKPVLEAVARIKQQRGAVHLAVDVLSSPRCSSSREDRPVDRVMPSLSDEALPRPGEAIDDG</sequence>
<protein>
    <submittedName>
        <fullName evidence="2">Uncharacterized protein</fullName>
    </submittedName>
</protein>
<dbReference type="Proteomes" id="UP000639772">
    <property type="component" value="Unassembled WGS sequence"/>
</dbReference>
<evidence type="ECO:0000313" key="3">
    <source>
        <dbReference type="EMBL" id="KAG0494359.1"/>
    </source>
</evidence>
<name>A0A835RKQ3_VANPL</name>
<organism evidence="2 4">
    <name type="scientific">Vanilla planifolia</name>
    <name type="common">Vanilla</name>
    <dbReference type="NCBI Taxonomy" id="51239"/>
    <lineage>
        <taxon>Eukaryota</taxon>
        <taxon>Viridiplantae</taxon>
        <taxon>Streptophyta</taxon>
        <taxon>Embryophyta</taxon>
        <taxon>Tracheophyta</taxon>
        <taxon>Spermatophyta</taxon>
        <taxon>Magnoliopsida</taxon>
        <taxon>Liliopsida</taxon>
        <taxon>Asparagales</taxon>
        <taxon>Orchidaceae</taxon>
        <taxon>Vanilloideae</taxon>
        <taxon>Vanilleae</taxon>
        <taxon>Vanilla</taxon>
    </lineage>
</organism>
<evidence type="ECO:0000313" key="5">
    <source>
        <dbReference type="Proteomes" id="UP000639772"/>
    </source>
</evidence>
<dbReference type="EMBL" id="JADCNL010000002">
    <property type="protein sequence ID" value="KAG0492283.1"/>
    <property type="molecule type" value="Genomic_DNA"/>
</dbReference>
<accession>A0A835RKQ3</accession>
<proteinExistence type="predicted"/>
<dbReference type="AlphaFoldDB" id="A0A835RKQ3"/>
<dbReference type="Proteomes" id="UP000636800">
    <property type="component" value="Chromosome 2"/>
</dbReference>
<feature type="region of interest" description="Disordered" evidence="1">
    <location>
        <begin position="92"/>
        <end position="126"/>
    </location>
</feature>
<dbReference type="EMBL" id="JADCNM010000002">
    <property type="protein sequence ID" value="KAG0494359.1"/>
    <property type="molecule type" value="Genomic_DNA"/>
</dbReference>
<reference evidence="4 5" key="1">
    <citation type="journal article" date="2020" name="Nat. Food">
        <title>A phased Vanilla planifolia genome enables genetic improvement of flavour and production.</title>
        <authorList>
            <person name="Hasing T."/>
            <person name="Tang H."/>
            <person name="Brym M."/>
            <person name="Khazi F."/>
            <person name="Huang T."/>
            <person name="Chambers A.H."/>
        </authorList>
    </citation>
    <scope>NUCLEOTIDE SEQUENCE [LARGE SCALE GENOMIC DNA]</scope>
    <source>
        <tissue evidence="2">Leaf</tissue>
    </source>
</reference>
<gene>
    <name evidence="3" type="ORF">HPP92_005353</name>
    <name evidence="2" type="ORF">HPP92_005681</name>
</gene>
<evidence type="ECO:0000256" key="1">
    <source>
        <dbReference type="SAM" id="MobiDB-lite"/>
    </source>
</evidence>
<keyword evidence="4" id="KW-1185">Reference proteome</keyword>
<evidence type="ECO:0000313" key="2">
    <source>
        <dbReference type="EMBL" id="KAG0492283.1"/>
    </source>
</evidence>